<dbReference type="OrthoDB" id="7648032at2"/>
<sequence length="329" mass="36226">MSRPIRLRMADRLAALRGPASGQLGIIYVIDRGKFEWQSVLLLASLRRAFGRALAIHAYIPASVEAEIDARVVDFHRANGVIPKVLDDAHPGFARPYPHGNKILACAAPRSEPFGLFVDTDILALKGANPITALGQGDFGAVPARDGPWRPDHRDMWDAAYAALDLPLASGPYPYFNAGTVLFRQAPCFGRSGDQMFGQAWLEIARALDHAEGLNARRPWLDQIALGVIAGLVAEDKRIALDRAWNHSLTGNGQRPDAQTVLLHYHGGAQGNRLRNVMGRSRIDALLEGDDIFGDFNRMLRALEASIAAHERPGYKRPPRQAKLKQDWE</sequence>
<accession>A0A2R8AA66</accession>
<evidence type="ECO:0000313" key="2">
    <source>
        <dbReference type="Proteomes" id="UP000244932"/>
    </source>
</evidence>
<dbReference type="AlphaFoldDB" id="A0A2R8AA66"/>
<dbReference type="RefSeq" id="WP_146186133.1">
    <property type="nucleotide sequence ID" value="NZ_OMKW01000002.1"/>
</dbReference>
<evidence type="ECO:0000313" key="1">
    <source>
        <dbReference type="EMBL" id="SPF29126.1"/>
    </source>
</evidence>
<dbReference type="Proteomes" id="UP000244932">
    <property type="component" value="Unassembled WGS sequence"/>
</dbReference>
<evidence type="ECO:0008006" key="3">
    <source>
        <dbReference type="Google" id="ProtNLM"/>
    </source>
</evidence>
<dbReference type="InterPro" id="IPR029044">
    <property type="entry name" value="Nucleotide-diphossugar_trans"/>
</dbReference>
<keyword evidence="2" id="KW-1185">Reference proteome</keyword>
<organism evidence="1 2">
    <name type="scientific">Pontivivens insulae</name>
    <dbReference type="NCBI Taxonomy" id="1639689"/>
    <lineage>
        <taxon>Bacteria</taxon>
        <taxon>Pseudomonadati</taxon>
        <taxon>Pseudomonadota</taxon>
        <taxon>Alphaproteobacteria</taxon>
        <taxon>Rhodobacterales</taxon>
        <taxon>Paracoccaceae</taxon>
        <taxon>Pontivivens</taxon>
    </lineage>
</organism>
<protein>
    <recommendedName>
        <fullName evidence="3">Nucleotide-diphospho-sugar transferase domain-containing protein</fullName>
    </recommendedName>
</protein>
<dbReference type="EMBL" id="OMKW01000002">
    <property type="protein sequence ID" value="SPF29126.1"/>
    <property type="molecule type" value="Genomic_DNA"/>
</dbReference>
<reference evidence="1 2" key="1">
    <citation type="submission" date="2018-03" db="EMBL/GenBank/DDBJ databases">
        <authorList>
            <person name="Keele B.F."/>
        </authorList>
    </citation>
    <scope>NUCLEOTIDE SEQUENCE [LARGE SCALE GENOMIC DNA]</scope>
    <source>
        <strain evidence="1 2">CeCT 8812</strain>
    </source>
</reference>
<name>A0A2R8AA66_9RHOB</name>
<gene>
    <name evidence="1" type="ORF">POI8812_01432</name>
</gene>
<dbReference type="SUPFAM" id="SSF53448">
    <property type="entry name" value="Nucleotide-diphospho-sugar transferases"/>
    <property type="match status" value="1"/>
</dbReference>
<proteinExistence type="predicted"/>